<reference evidence="4" key="1">
    <citation type="submission" date="2016-06" db="UniProtKB">
        <authorList>
            <consortium name="WormBaseParasite"/>
        </authorList>
    </citation>
    <scope>IDENTIFICATION</scope>
</reference>
<sequence length="85" mass="9998">MKNFLSVCVLIMMTLATSSVSIPHRYELSDWLSPVAEAYPIEASPDEEDAVDRLIHTWKARSNEEEQFQPIRRLERRRFSRPHGR</sequence>
<dbReference type="WBParaSite" id="ECPE_0000225301-mRNA-1">
    <property type="protein sequence ID" value="ECPE_0000225301-mRNA-1"/>
    <property type="gene ID" value="ECPE_0000225301"/>
</dbReference>
<keyword evidence="3" id="KW-1185">Reference proteome</keyword>
<evidence type="ECO:0000256" key="1">
    <source>
        <dbReference type="SAM" id="SignalP"/>
    </source>
</evidence>
<name>A0A183A5L8_9TREM</name>
<reference evidence="2 3" key="2">
    <citation type="submission" date="2018-11" db="EMBL/GenBank/DDBJ databases">
        <authorList>
            <consortium name="Pathogen Informatics"/>
        </authorList>
    </citation>
    <scope>NUCLEOTIDE SEQUENCE [LARGE SCALE GENOMIC DNA]</scope>
    <source>
        <strain evidence="2 3">Egypt</strain>
    </source>
</reference>
<dbReference type="Proteomes" id="UP000272942">
    <property type="component" value="Unassembled WGS sequence"/>
</dbReference>
<dbReference type="AlphaFoldDB" id="A0A183A5L8"/>
<feature type="signal peptide" evidence="1">
    <location>
        <begin position="1"/>
        <end position="19"/>
    </location>
</feature>
<evidence type="ECO:0000313" key="3">
    <source>
        <dbReference type="Proteomes" id="UP000272942"/>
    </source>
</evidence>
<organism evidence="4">
    <name type="scientific">Echinostoma caproni</name>
    <dbReference type="NCBI Taxonomy" id="27848"/>
    <lineage>
        <taxon>Eukaryota</taxon>
        <taxon>Metazoa</taxon>
        <taxon>Spiralia</taxon>
        <taxon>Lophotrochozoa</taxon>
        <taxon>Platyhelminthes</taxon>
        <taxon>Trematoda</taxon>
        <taxon>Digenea</taxon>
        <taxon>Plagiorchiida</taxon>
        <taxon>Echinostomata</taxon>
        <taxon>Echinostomatoidea</taxon>
        <taxon>Echinostomatidae</taxon>
        <taxon>Echinostoma</taxon>
    </lineage>
</organism>
<dbReference type="EMBL" id="UZAN01039497">
    <property type="protein sequence ID" value="VDP65907.1"/>
    <property type="molecule type" value="Genomic_DNA"/>
</dbReference>
<evidence type="ECO:0000313" key="4">
    <source>
        <dbReference type="WBParaSite" id="ECPE_0000225301-mRNA-1"/>
    </source>
</evidence>
<accession>A0A183A5L8</accession>
<keyword evidence="1" id="KW-0732">Signal</keyword>
<feature type="chain" id="PRO_5043137879" evidence="1">
    <location>
        <begin position="20"/>
        <end position="85"/>
    </location>
</feature>
<protein>
    <submittedName>
        <fullName evidence="4">Venom peptide</fullName>
    </submittedName>
</protein>
<evidence type="ECO:0000313" key="2">
    <source>
        <dbReference type="EMBL" id="VDP65907.1"/>
    </source>
</evidence>
<gene>
    <name evidence="2" type="ORF">ECPE_LOCUS2253</name>
</gene>
<proteinExistence type="predicted"/>